<feature type="coiled-coil region" evidence="1">
    <location>
        <begin position="200"/>
        <end position="241"/>
    </location>
</feature>
<dbReference type="PANTHER" id="PTHR41390">
    <property type="entry name" value="CHROMOSOME 7, WHOLE GENOME SHOTGUN SEQUENCE"/>
    <property type="match status" value="1"/>
</dbReference>
<evidence type="ECO:0000256" key="2">
    <source>
        <dbReference type="SAM" id="MobiDB-lite"/>
    </source>
</evidence>
<dbReference type="EMBL" id="MU855677">
    <property type="protein sequence ID" value="KAK3900380.1"/>
    <property type="molecule type" value="Genomic_DNA"/>
</dbReference>
<keyword evidence="1" id="KW-0175">Coiled coil</keyword>
<dbReference type="AlphaFoldDB" id="A0AAN6RRK2"/>
<reference evidence="3" key="1">
    <citation type="journal article" date="2023" name="Mol. Phylogenet. Evol.">
        <title>Genome-scale phylogeny and comparative genomics of the fungal order Sordariales.</title>
        <authorList>
            <person name="Hensen N."/>
            <person name="Bonometti L."/>
            <person name="Westerberg I."/>
            <person name="Brannstrom I.O."/>
            <person name="Guillou S."/>
            <person name="Cros-Aarteil S."/>
            <person name="Calhoun S."/>
            <person name="Haridas S."/>
            <person name="Kuo A."/>
            <person name="Mondo S."/>
            <person name="Pangilinan J."/>
            <person name="Riley R."/>
            <person name="LaButti K."/>
            <person name="Andreopoulos B."/>
            <person name="Lipzen A."/>
            <person name="Chen C."/>
            <person name="Yan M."/>
            <person name="Daum C."/>
            <person name="Ng V."/>
            <person name="Clum A."/>
            <person name="Steindorff A."/>
            <person name="Ohm R.A."/>
            <person name="Martin F."/>
            <person name="Silar P."/>
            <person name="Natvig D.O."/>
            <person name="Lalanne C."/>
            <person name="Gautier V."/>
            <person name="Ament-Velasquez S.L."/>
            <person name="Kruys A."/>
            <person name="Hutchinson M.I."/>
            <person name="Powell A.J."/>
            <person name="Barry K."/>
            <person name="Miller A.N."/>
            <person name="Grigoriev I.V."/>
            <person name="Debuchy R."/>
            <person name="Gladieux P."/>
            <person name="Hiltunen Thoren M."/>
            <person name="Johannesson H."/>
        </authorList>
    </citation>
    <scope>NUCLEOTIDE SEQUENCE</scope>
    <source>
        <strain evidence="3">CBS 103.79</strain>
    </source>
</reference>
<sequence>MKRIVLPTTEDGTQSNTQAPSSPAETAAAERPRLRQKQQQPTVSPELMDILVPSLRVGVAAGTCGIFSGMTFGIIRSAPLGLFAIVSGGQWFTMGSTYTAARLTGLKYFASEEPTSREKVKVSAVAGGVAATFAGALRGRANILPGIFVWSLVGAGGQAVVNRWDARAERAANAPPKEEKPDSWWRKLIPLTRITEEDYIRILEERLLRAEADIALADDKIKELTELKRKQEKEAAVAQTDNPAASSEA</sequence>
<feature type="compositionally biased region" description="Low complexity" evidence="2">
    <location>
        <begin position="17"/>
        <end position="27"/>
    </location>
</feature>
<name>A0AAN6RRK2_9PEZI</name>
<gene>
    <name evidence="3" type="ORF">C8A05DRAFT_35992</name>
</gene>
<feature type="region of interest" description="Disordered" evidence="2">
    <location>
        <begin position="1"/>
        <end position="42"/>
    </location>
</feature>
<dbReference type="PANTHER" id="PTHR41390:SF1">
    <property type="entry name" value="NADH-UBIQUINONE OXIDOREDUCTASE 213 KDA SUBUNIT"/>
    <property type="match status" value="1"/>
</dbReference>
<dbReference type="Proteomes" id="UP001303889">
    <property type="component" value="Unassembled WGS sequence"/>
</dbReference>
<evidence type="ECO:0000313" key="3">
    <source>
        <dbReference type="EMBL" id="KAK3900380.1"/>
    </source>
</evidence>
<accession>A0AAN6RRK2</accession>
<evidence type="ECO:0000256" key="1">
    <source>
        <dbReference type="SAM" id="Coils"/>
    </source>
</evidence>
<keyword evidence="4" id="KW-1185">Reference proteome</keyword>
<protein>
    <submittedName>
        <fullName evidence="3">Uncharacterized protein</fullName>
    </submittedName>
</protein>
<reference evidence="3" key="2">
    <citation type="submission" date="2023-05" db="EMBL/GenBank/DDBJ databases">
        <authorList>
            <consortium name="Lawrence Berkeley National Laboratory"/>
            <person name="Steindorff A."/>
            <person name="Hensen N."/>
            <person name="Bonometti L."/>
            <person name="Westerberg I."/>
            <person name="Brannstrom I.O."/>
            <person name="Guillou S."/>
            <person name="Cros-Aarteil S."/>
            <person name="Calhoun S."/>
            <person name="Haridas S."/>
            <person name="Kuo A."/>
            <person name="Mondo S."/>
            <person name="Pangilinan J."/>
            <person name="Riley R."/>
            <person name="Labutti K."/>
            <person name="Andreopoulos B."/>
            <person name="Lipzen A."/>
            <person name="Chen C."/>
            <person name="Yanf M."/>
            <person name="Daum C."/>
            <person name="Ng V."/>
            <person name="Clum A."/>
            <person name="Ohm R."/>
            <person name="Martin F."/>
            <person name="Silar P."/>
            <person name="Natvig D."/>
            <person name="Lalanne C."/>
            <person name="Gautier V."/>
            <person name="Ament-Velasquez S.L."/>
            <person name="Kruys A."/>
            <person name="Hutchinson M.I."/>
            <person name="Powell A.J."/>
            <person name="Barry K."/>
            <person name="Miller A.N."/>
            <person name="Grigoriev I.V."/>
            <person name="Debuchy R."/>
            <person name="Gladieux P."/>
            <person name="Thoren M.H."/>
            <person name="Johannesson H."/>
        </authorList>
    </citation>
    <scope>NUCLEOTIDE SEQUENCE</scope>
    <source>
        <strain evidence="3">CBS 103.79</strain>
    </source>
</reference>
<organism evidence="3 4">
    <name type="scientific">Staphylotrichum tortipilum</name>
    <dbReference type="NCBI Taxonomy" id="2831512"/>
    <lineage>
        <taxon>Eukaryota</taxon>
        <taxon>Fungi</taxon>
        <taxon>Dikarya</taxon>
        <taxon>Ascomycota</taxon>
        <taxon>Pezizomycotina</taxon>
        <taxon>Sordariomycetes</taxon>
        <taxon>Sordariomycetidae</taxon>
        <taxon>Sordariales</taxon>
        <taxon>Chaetomiaceae</taxon>
        <taxon>Staphylotrichum</taxon>
    </lineage>
</organism>
<evidence type="ECO:0000313" key="4">
    <source>
        <dbReference type="Proteomes" id="UP001303889"/>
    </source>
</evidence>
<proteinExistence type="predicted"/>
<comment type="caution">
    <text evidence="3">The sequence shown here is derived from an EMBL/GenBank/DDBJ whole genome shotgun (WGS) entry which is preliminary data.</text>
</comment>